<reference evidence="5" key="2">
    <citation type="journal article" date="2015" name="Genome Announc.">
        <title>Draft Genome Sequence of Filamentous Marine Cyanobacterium Lyngbya confervoides Strain BDU141951.</title>
        <authorList>
            <person name="Chandrababunaidu M.M."/>
            <person name="Sen D."/>
            <person name="Tripathy S."/>
        </authorList>
    </citation>
    <scope>NUCLEOTIDE SEQUENCE</scope>
    <source>
        <strain evidence="5">BDU141951</strain>
    </source>
</reference>
<keyword evidence="2 3" id="KW-0808">Transferase</keyword>
<evidence type="ECO:0000256" key="3">
    <source>
        <dbReference type="RuleBase" id="RU003694"/>
    </source>
</evidence>
<dbReference type="Gene3D" id="3.40.47.10">
    <property type="match status" value="1"/>
</dbReference>
<dbReference type="GO" id="GO:0004315">
    <property type="term" value="F:3-oxoacyl-[acyl-carrier-protein] synthase activity"/>
    <property type="evidence" value="ECO:0007669"/>
    <property type="project" value="InterPro"/>
</dbReference>
<dbReference type="Pfam" id="PF00109">
    <property type="entry name" value="ketoacyl-synt"/>
    <property type="match status" value="1"/>
</dbReference>
<sequence>MTVVVTGIGLVSALGANADQTWQRLLRGDSAIALRQPFSELEPRPLAMLGKQPAHLDPLLTAAAQATIQDAGLSGQLPNCGVVIGSSRGHQAQWERFLTTGLIDDWAASLPHMGAIAVARHLGSQGPVLAPMAACATGVWAIAQGADLIRSEQCDRVLVGAGEAAITPLTLAGFEQMRALATTGCYPFDQRREGLVLGEGAALLLLESEHVARDRSARIYARLLGAGLTADANHVSAPDATSYAGGLAAIRTCLERSQLAPETVDLIHAHGTSTRLNDLYENELIQAVFPPSVWVTGTKGATGHTLGASGAISAVMCVLALHHQIVPPCVGLRDPAFDLRLPQTAVPTSLTTALCFSFGFGGQNAVIAMSRP</sequence>
<reference evidence="5" key="3">
    <citation type="submission" date="2020-02" db="EMBL/GenBank/DDBJ databases">
        <authorList>
            <person name="Sarangi A.N."/>
            <person name="Ghosh S."/>
            <person name="Mukherjee M."/>
            <person name="Tripathy S."/>
        </authorList>
    </citation>
    <scope>NUCLEOTIDE SEQUENCE</scope>
    <source>
        <strain evidence="5">BDU141951</strain>
    </source>
</reference>
<dbReference type="EMBL" id="JTHE02000003">
    <property type="protein sequence ID" value="NEV66511.1"/>
    <property type="molecule type" value="Genomic_DNA"/>
</dbReference>
<accession>A0A0C1UMX6</accession>
<evidence type="ECO:0000256" key="1">
    <source>
        <dbReference type="ARBA" id="ARBA00008467"/>
    </source>
</evidence>
<comment type="similarity">
    <text evidence="1 3">Belongs to the thiolase-like superfamily. Beta-ketoacyl-ACP synthases family.</text>
</comment>
<dbReference type="PANTHER" id="PTHR11712">
    <property type="entry name" value="POLYKETIDE SYNTHASE-RELATED"/>
    <property type="match status" value="1"/>
</dbReference>
<dbReference type="PROSITE" id="PS52004">
    <property type="entry name" value="KS3_2"/>
    <property type="match status" value="1"/>
</dbReference>
<dbReference type="PROSITE" id="PS00606">
    <property type="entry name" value="KS3_1"/>
    <property type="match status" value="1"/>
</dbReference>
<evidence type="ECO:0000313" key="5">
    <source>
        <dbReference type="EMBL" id="NEV66511.1"/>
    </source>
</evidence>
<dbReference type="PANTHER" id="PTHR11712:SF347">
    <property type="entry name" value="BETA KETOACYL-ACYL CARRIER PROTEIN SYNTHASE"/>
    <property type="match status" value="1"/>
</dbReference>
<dbReference type="InterPro" id="IPR000794">
    <property type="entry name" value="Beta-ketoacyl_synthase"/>
</dbReference>
<dbReference type="InterPro" id="IPR014030">
    <property type="entry name" value="Ketoacyl_synth_N"/>
</dbReference>
<proteinExistence type="inferred from homology"/>
<feature type="domain" description="Ketosynthase family 3 (KS3)" evidence="4">
    <location>
        <begin position="1"/>
        <end position="371"/>
    </location>
</feature>
<evidence type="ECO:0000256" key="2">
    <source>
        <dbReference type="ARBA" id="ARBA00022679"/>
    </source>
</evidence>
<gene>
    <name evidence="5" type="ORF">QQ91_005240</name>
</gene>
<dbReference type="SUPFAM" id="SSF53901">
    <property type="entry name" value="Thiolase-like"/>
    <property type="match status" value="2"/>
</dbReference>
<organism evidence="5">
    <name type="scientific">Lyngbya confervoides BDU141951</name>
    <dbReference type="NCBI Taxonomy" id="1574623"/>
    <lineage>
        <taxon>Bacteria</taxon>
        <taxon>Bacillati</taxon>
        <taxon>Cyanobacteriota</taxon>
        <taxon>Cyanophyceae</taxon>
        <taxon>Oscillatoriophycideae</taxon>
        <taxon>Oscillatoriales</taxon>
        <taxon>Microcoleaceae</taxon>
        <taxon>Lyngbya</taxon>
    </lineage>
</organism>
<protein>
    <submittedName>
        <fullName evidence="5">Beta-ketoacyl-ACP synthase</fullName>
    </submittedName>
</protein>
<dbReference type="Pfam" id="PF02801">
    <property type="entry name" value="Ketoacyl-synt_C"/>
    <property type="match status" value="1"/>
</dbReference>
<name>A0A0C1UMX6_9CYAN</name>
<dbReference type="NCBIfam" id="NF004618">
    <property type="entry name" value="PRK05952.1"/>
    <property type="match status" value="1"/>
</dbReference>
<dbReference type="GO" id="GO:0006633">
    <property type="term" value="P:fatty acid biosynthetic process"/>
    <property type="evidence" value="ECO:0007669"/>
    <property type="project" value="InterPro"/>
</dbReference>
<dbReference type="AlphaFoldDB" id="A0A0C1UMX6"/>
<dbReference type="InterPro" id="IPR018201">
    <property type="entry name" value="Ketoacyl_synth_AS"/>
</dbReference>
<dbReference type="CDD" id="cd00834">
    <property type="entry name" value="KAS_I_II"/>
    <property type="match status" value="1"/>
</dbReference>
<dbReference type="InterPro" id="IPR020841">
    <property type="entry name" value="PKS_Beta-ketoAc_synthase_dom"/>
</dbReference>
<dbReference type="SMART" id="SM00825">
    <property type="entry name" value="PKS_KS"/>
    <property type="match status" value="1"/>
</dbReference>
<evidence type="ECO:0000259" key="4">
    <source>
        <dbReference type="PROSITE" id="PS52004"/>
    </source>
</evidence>
<dbReference type="InterPro" id="IPR016039">
    <property type="entry name" value="Thiolase-like"/>
</dbReference>
<comment type="caution">
    <text evidence="5">The sequence shown here is derived from an EMBL/GenBank/DDBJ whole genome shotgun (WGS) entry which is preliminary data.</text>
</comment>
<dbReference type="InterPro" id="IPR014031">
    <property type="entry name" value="Ketoacyl_synth_C"/>
</dbReference>
<reference evidence="5" key="1">
    <citation type="submission" date="2014-11" db="EMBL/GenBank/DDBJ databases">
        <authorList>
            <person name="Malar M.C."/>
            <person name="Sen D."/>
            <person name="Tripathy S."/>
        </authorList>
    </citation>
    <scope>NUCLEOTIDE SEQUENCE</scope>
    <source>
        <strain evidence="5">BDU141951</strain>
    </source>
</reference>